<evidence type="ECO:0000313" key="1">
    <source>
        <dbReference type="EMBL" id="KAI7936601.1"/>
    </source>
</evidence>
<keyword evidence="2" id="KW-1185">Reference proteome</keyword>
<reference evidence="2" key="1">
    <citation type="journal article" date="2018" name="BMC Genomics">
        <title>Genomic insights into host adaptation between the wheat stripe rust pathogen (Puccinia striiformis f. sp. tritici) and the barley stripe rust pathogen (Puccinia striiformis f. sp. hordei).</title>
        <authorList>
            <person name="Xia C."/>
            <person name="Wang M."/>
            <person name="Yin C."/>
            <person name="Cornejo O.E."/>
            <person name="Hulbert S.H."/>
            <person name="Chen X."/>
        </authorList>
    </citation>
    <scope>NUCLEOTIDE SEQUENCE [LARGE SCALE GENOMIC DNA]</scope>
    <source>
        <strain evidence="2">93-210</strain>
    </source>
</reference>
<reference evidence="1 2" key="3">
    <citation type="journal article" date="2022" name="Microbiol. Spectr.">
        <title>Folding features and dynamics of 3D genome architecture in plant fungal pathogens.</title>
        <authorList>
            <person name="Xia C."/>
        </authorList>
    </citation>
    <scope>NUCLEOTIDE SEQUENCE [LARGE SCALE GENOMIC DNA]</scope>
    <source>
        <strain evidence="1 2">93-210</strain>
    </source>
</reference>
<comment type="caution">
    <text evidence="1">The sequence shown here is derived from an EMBL/GenBank/DDBJ whole genome shotgun (WGS) entry which is preliminary data.</text>
</comment>
<evidence type="ECO:0000313" key="2">
    <source>
        <dbReference type="Proteomes" id="UP001060170"/>
    </source>
</evidence>
<name>A0ACC0DP67_9BASI</name>
<sequence length="98" mass="10718">MVHFFQTGFPLMATMLLIAALTFGDTFAHPMPMAWGRGWRADSVDPMLGWQSEPVGPSPGWQADSVGPRLGWQSGPVVPRPEWQSEPVGSSPPPRPIH</sequence>
<proteinExistence type="predicted"/>
<gene>
    <name evidence="1" type="ORF">MJO28_015500</name>
</gene>
<dbReference type="EMBL" id="CM045881">
    <property type="protein sequence ID" value="KAI7936601.1"/>
    <property type="molecule type" value="Genomic_DNA"/>
</dbReference>
<dbReference type="Proteomes" id="UP001060170">
    <property type="component" value="Chromosome 17"/>
</dbReference>
<reference evidence="2" key="2">
    <citation type="journal article" date="2018" name="Mol. Plant Microbe Interact.">
        <title>Genome sequence resources for the wheat stripe rust pathogen (Puccinia striiformis f. sp. tritici) and the barley stripe rust pathogen (Puccinia striiformis f. sp. hordei).</title>
        <authorList>
            <person name="Xia C."/>
            <person name="Wang M."/>
            <person name="Yin C."/>
            <person name="Cornejo O.E."/>
            <person name="Hulbert S.H."/>
            <person name="Chen X."/>
        </authorList>
    </citation>
    <scope>NUCLEOTIDE SEQUENCE [LARGE SCALE GENOMIC DNA]</scope>
    <source>
        <strain evidence="2">93-210</strain>
    </source>
</reference>
<accession>A0ACC0DP67</accession>
<protein>
    <submittedName>
        <fullName evidence="1">Uncharacterized protein</fullName>
    </submittedName>
</protein>
<organism evidence="1 2">
    <name type="scientific">Puccinia striiformis f. sp. tritici</name>
    <dbReference type="NCBI Taxonomy" id="168172"/>
    <lineage>
        <taxon>Eukaryota</taxon>
        <taxon>Fungi</taxon>
        <taxon>Dikarya</taxon>
        <taxon>Basidiomycota</taxon>
        <taxon>Pucciniomycotina</taxon>
        <taxon>Pucciniomycetes</taxon>
        <taxon>Pucciniales</taxon>
        <taxon>Pucciniaceae</taxon>
        <taxon>Puccinia</taxon>
    </lineage>
</organism>